<evidence type="ECO:0000313" key="2">
    <source>
        <dbReference type="EMBL" id="MCU7554954.1"/>
    </source>
</evidence>
<dbReference type="Gene3D" id="3.40.50.300">
    <property type="entry name" value="P-loop containing nucleotide triphosphate hydrolases"/>
    <property type="match status" value="1"/>
</dbReference>
<protein>
    <submittedName>
        <fullName evidence="2">Polyphosphate kinase</fullName>
    </submittedName>
</protein>
<feature type="domain" description="Polyphosphate kinase-2-related" evidence="1">
    <location>
        <begin position="31"/>
        <end position="252"/>
    </location>
</feature>
<keyword evidence="3" id="KW-1185">Reference proteome</keyword>
<reference evidence="3" key="1">
    <citation type="submission" date="2023-07" db="EMBL/GenBank/DDBJ databases">
        <title>Study on multiphase classification of strain Alteromonas salexigens isolated from the Yellow Sea.</title>
        <authorList>
            <person name="Sun L."/>
        </authorList>
    </citation>
    <scope>NUCLEOTIDE SEQUENCE [LARGE SCALE GENOMIC DNA]</scope>
    <source>
        <strain evidence="3">ASW11-19</strain>
    </source>
</reference>
<dbReference type="PANTHER" id="PTHR34383:SF3">
    <property type="entry name" value="POLYPHOSPHATE:AMP PHOSPHOTRANSFERASE"/>
    <property type="match status" value="1"/>
</dbReference>
<dbReference type="GO" id="GO:0016301">
    <property type="term" value="F:kinase activity"/>
    <property type="evidence" value="ECO:0007669"/>
    <property type="project" value="UniProtKB-KW"/>
</dbReference>
<dbReference type="EMBL" id="JAOTJC010000008">
    <property type="protein sequence ID" value="MCU7554954.1"/>
    <property type="molecule type" value="Genomic_DNA"/>
</dbReference>
<dbReference type="Proteomes" id="UP001209257">
    <property type="component" value="Unassembled WGS sequence"/>
</dbReference>
<evidence type="ECO:0000313" key="3">
    <source>
        <dbReference type="Proteomes" id="UP001209257"/>
    </source>
</evidence>
<comment type="caution">
    <text evidence="2">The sequence shown here is derived from an EMBL/GenBank/DDBJ whole genome shotgun (WGS) entry which is preliminary data.</text>
</comment>
<accession>A0ABT2VSU6</accession>
<gene>
    <name evidence="2" type="ORF">OCL06_10110</name>
</gene>
<keyword evidence="2" id="KW-0808">Transferase</keyword>
<dbReference type="RefSeq" id="WP_262994135.1">
    <property type="nucleotide sequence ID" value="NZ_JAOTJC010000008.1"/>
</dbReference>
<proteinExistence type="predicted"/>
<name>A0ABT2VSU6_9ALTE</name>
<keyword evidence="2" id="KW-0418">Kinase</keyword>
<dbReference type="PANTHER" id="PTHR34383">
    <property type="entry name" value="POLYPHOSPHATE:AMP PHOSPHOTRANSFERASE-RELATED"/>
    <property type="match status" value="1"/>
</dbReference>
<dbReference type="InterPro" id="IPR022488">
    <property type="entry name" value="PPK2-related"/>
</dbReference>
<evidence type="ECO:0000259" key="1">
    <source>
        <dbReference type="Pfam" id="PF03976"/>
    </source>
</evidence>
<sequence length="286" mass="33343">MPELSHSVSPIKLKKRRLRVTQPLDHGHIASKKIYHQQLSYWQKRLLQVQQSYYHQQQRAIIVFEGWDAAGKGGAIRRLTEKLDPRGFTVYPIGKPRDDEQGKHYLYRFQTRLPAPGTLAVFDRSYYGRVLVERVEGLASAAQWQRAYQEINEFERLLSDDGVRIIKLFLHISADEQLKRFAERLHNPVKRWKLTEEDLRNRENRQHYCTAIDQMFDHTDTVQAPWHLVSAEHKWYARIQVLSVIVAALSHNTDIRPPPLDKTLVKRASEQLGIPPPTTPAMDADD</sequence>
<dbReference type="Pfam" id="PF03976">
    <property type="entry name" value="PPK2"/>
    <property type="match status" value="1"/>
</dbReference>
<dbReference type="SUPFAM" id="SSF52540">
    <property type="entry name" value="P-loop containing nucleoside triphosphate hydrolases"/>
    <property type="match status" value="1"/>
</dbReference>
<dbReference type="InterPro" id="IPR027417">
    <property type="entry name" value="P-loop_NTPase"/>
</dbReference>
<organism evidence="2 3">
    <name type="scientific">Alteromonas salexigens</name>
    <dbReference type="NCBI Taxonomy" id="2982530"/>
    <lineage>
        <taxon>Bacteria</taxon>
        <taxon>Pseudomonadati</taxon>
        <taxon>Pseudomonadota</taxon>
        <taxon>Gammaproteobacteria</taxon>
        <taxon>Alteromonadales</taxon>
        <taxon>Alteromonadaceae</taxon>
        <taxon>Alteromonas/Salinimonas group</taxon>
        <taxon>Alteromonas</taxon>
    </lineage>
</organism>